<reference evidence="6 7" key="1">
    <citation type="journal article" date="2018" name="Nat. Genet.">
        <title>The Rosa genome provides new insights in the design of modern roses.</title>
        <authorList>
            <person name="Bendahmane M."/>
        </authorList>
    </citation>
    <scope>NUCLEOTIDE SEQUENCE [LARGE SCALE GENOMIC DNA]</scope>
    <source>
        <strain evidence="7">cv. Old Blush</strain>
    </source>
</reference>
<sequence length="249" mass="27906">MLGTLHDGREIAIKRFFITGKTQTQEVYNEIHIISKAQHKKLVRFLGCCFTNISCFLICEFLANRSLDLILFVKLLSYSIEGPESLLVGYMAPEYLVQGQLIIEKAYVYSFRVLVLEIVSGMKNSTFKQADTDFDSLLHKVWKHYRSNELADVVDPCLRDHELPAKEVSNVLQIGLLCTQASVALRPSMAEVFLMLTANKESDIPIPNQPPFLNATTLEQASSIRSNSANSFVSNTLRVCLDKGKNGGI</sequence>
<dbReference type="PANTHER" id="PTHR47973">
    <property type="entry name" value="CYSTEINE-RICH RECEPTOR-LIKE PROTEIN KINASE 3"/>
    <property type="match status" value="1"/>
</dbReference>
<dbReference type="AlphaFoldDB" id="A0A2P6S5L8"/>
<evidence type="ECO:0000313" key="6">
    <source>
        <dbReference type="EMBL" id="PRQ53993.1"/>
    </source>
</evidence>
<evidence type="ECO:0000313" key="7">
    <source>
        <dbReference type="Proteomes" id="UP000238479"/>
    </source>
</evidence>
<comment type="caution">
    <text evidence="6">The sequence shown here is derived from an EMBL/GenBank/DDBJ whole genome shotgun (WGS) entry which is preliminary data.</text>
</comment>
<dbReference type="InterPro" id="IPR011009">
    <property type="entry name" value="Kinase-like_dom_sf"/>
</dbReference>
<keyword evidence="1 6" id="KW-0808">Transferase</keyword>
<dbReference type="Pfam" id="PF07714">
    <property type="entry name" value="PK_Tyr_Ser-Thr"/>
    <property type="match status" value="1"/>
</dbReference>
<dbReference type="STRING" id="74649.A0A2P6S5L8"/>
<keyword evidence="4" id="KW-0067">ATP-binding</keyword>
<dbReference type="InterPro" id="IPR001245">
    <property type="entry name" value="Ser-Thr/Tyr_kinase_cat_dom"/>
</dbReference>
<evidence type="ECO:0000256" key="1">
    <source>
        <dbReference type="ARBA" id="ARBA00022679"/>
    </source>
</evidence>
<name>A0A2P6S5L8_ROSCH</name>
<evidence type="ECO:0000256" key="4">
    <source>
        <dbReference type="ARBA" id="ARBA00022840"/>
    </source>
</evidence>
<feature type="domain" description="Serine-threonine/tyrosine-protein kinase catalytic" evidence="5">
    <location>
        <begin position="8"/>
        <end position="71"/>
    </location>
</feature>
<organism evidence="6 7">
    <name type="scientific">Rosa chinensis</name>
    <name type="common">China rose</name>
    <dbReference type="NCBI Taxonomy" id="74649"/>
    <lineage>
        <taxon>Eukaryota</taxon>
        <taxon>Viridiplantae</taxon>
        <taxon>Streptophyta</taxon>
        <taxon>Embryophyta</taxon>
        <taxon>Tracheophyta</taxon>
        <taxon>Spermatophyta</taxon>
        <taxon>Magnoliopsida</taxon>
        <taxon>eudicotyledons</taxon>
        <taxon>Gunneridae</taxon>
        <taxon>Pentapetalae</taxon>
        <taxon>rosids</taxon>
        <taxon>fabids</taxon>
        <taxon>Rosales</taxon>
        <taxon>Rosaceae</taxon>
        <taxon>Rosoideae</taxon>
        <taxon>Rosoideae incertae sedis</taxon>
        <taxon>Rosa</taxon>
    </lineage>
</organism>
<protein>
    <recommendedName>
        <fullName evidence="5">Serine-threonine/tyrosine-protein kinase catalytic domain-containing protein</fullName>
    </recommendedName>
</protein>
<evidence type="ECO:0000256" key="2">
    <source>
        <dbReference type="ARBA" id="ARBA00022741"/>
    </source>
</evidence>
<keyword evidence="3" id="KW-0418">Kinase</keyword>
<dbReference type="InterPro" id="IPR052059">
    <property type="entry name" value="CR_Ser/Thr_kinase"/>
</dbReference>
<evidence type="ECO:0000259" key="5">
    <source>
        <dbReference type="Pfam" id="PF07714"/>
    </source>
</evidence>
<dbReference type="Proteomes" id="UP000238479">
    <property type="component" value="Chromosome 2"/>
</dbReference>
<proteinExistence type="predicted"/>
<dbReference type="Gene3D" id="1.10.510.10">
    <property type="entry name" value="Transferase(Phosphotransferase) domain 1"/>
    <property type="match status" value="1"/>
</dbReference>
<keyword evidence="7" id="KW-1185">Reference proteome</keyword>
<keyword evidence="2" id="KW-0547">Nucleotide-binding</keyword>
<dbReference type="Gramene" id="PRQ53993">
    <property type="protein sequence ID" value="PRQ53993"/>
    <property type="gene ID" value="RchiOBHm_Chr2g0172651"/>
</dbReference>
<dbReference type="GO" id="GO:0005524">
    <property type="term" value="F:ATP binding"/>
    <property type="evidence" value="ECO:0007669"/>
    <property type="project" value="UniProtKB-KW"/>
</dbReference>
<gene>
    <name evidence="6" type="ORF">RchiOBHm_Chr2g0172651</name>
</gene>
<dbReference type="GO" id="GO:0004672">
    <property type="term" value="F:protein kinase activity"/>
    <property type="evidence" value="ECO:0007669"/>
    <property type="project" value="InterPro"/>
</dbReference>
<dbReference type="EMBL" id="PDCK01000040">
    <property type="protein sequence ID" value="PRQ53993.1"/>
    <property type="molecule type" value="Genomic_DNA"/>
</dbReference>
<dbReference type="Gene3D" id="3.30.200.20">
    <property type="entry name" value="Phosphorylase Kinase, domain 1"/>
    <property type="match status" value="1"/>
</dbReference>
<evidence type="ECO:0000256" key="3">
    <source>
        <dbReference type="ARBA" id="ARBA00022777"/>
    </source>
</evidence>
<accession>A0A2P6S5L8</accession>
<dbReference type="SUPFAM" id="SSF56112">
    <property type="entry name" value="Protein kinase-like (PK-like)"/>
    <property type="match status" value="1"/>
</dbReference>